<proteinExistence type="predicted"/>
<sequence length="166" mass="18875">GKLLHVIKGVYHATRLVVKINNKLSNAVDYKRGVHQECPASPMLKISYELQKLFDILTEWCKRWNINVNNKKCGIMAIKCLADVTFKIKNRFIPSVIVSTLQHSQNKRHATKFKVMVIEAIIKAVATYTKCGKSAAMTRIRQELSLTGLNIKTSVARTLEFKKKFA</sequence>
<dbReference type="OrthoDB" id="5534248at2759"/>
<accession>A0A2T9YJD4</accession>
<feature type="non-terminal residue" evidence="1">
    <location>
        <position position="1"/>
    </location>
</feature>
<keyword evidence="2" id="KW-1185">Reference proteome</keyword>
<evidence type="ECO:0000313" key="2">
    <source>
        <dbReference type="Proteomes" id="UP000245383"/>
    </source>
</evidence>
<dbReference type="AlphaFoldDB" id="A0A2T9YJD4"/>
<protein>
    <submittedName>
        <fullName evidence="1">Uncharacterized protein</fullName>
    </submittedName>
</protein>
<organism evidence="1 2">
    <name type="scientific">Smittium simulii</name>
    <dbReference type="NCBI Taxonomy" id="133385"/>
    <lineage>
        <taxon>Eukaryota</taxon>
        <taxon>Fungi</taxon>
        <taxon>Fungi incertae sedis</taxon>
        <taxon>Zoopagomycota</taxon>
        <taxon>Kickxellomycotina</taxon>
        <taxon>Harpellomycetes</taxon>
        <taxon>Harpellales</taxon>
        <taxon>Legeriomycetaceae</taxon>
        <taxon>Smittium</taxon>
    </lineage>
</organism>
<dbReference type="Proteomes" id="UP000245383">
    <property type="component" value="Unassembled WGS sequence"/>
</dbReference>
<dbReference type="EMBL" id="MBFR01000161">
    <property type="protein sequence ID" value="PVU92460.1"/>
    <property type="molecule type" value="Genomic_DNA"/>
</dbReference>
<comment type="caution">
    <text evidence="1">The sequence shown here is derived from an EMBL/GenBank/DDBJ whole genome shotgun (WGS) entry which is preliminary data.</text>
</comment>
<gene>
    <name evidence="1" type="ORF">BB561_003827</name>
</gene>
<evidence type="ECO:0000313" key="1">
    <source>
        <dbReference type="EMBL" id="PVU92460.1"/>
    </source>
</evidence>
<reference evidence="1 2" key="1">
    <citation type="journal article" date="2018" name="MBio">
        <title>Comparative Genomics Reveals the Core Gene Toolbox for the Fungus-Insect Symbiosis.</title>
        <authorList>
            <person name="Wang Y."/>
            <person name="Stata M."/>
            <person name="Wang W."/>
            <person name="Stajich J.E."/>
            <person name="White M.M."/>
            <person name="Moncalvo J.M."/>
        </authorList>
    </citation>
    <scope>NUCLEOTIDE SEQUENCE [LARGE SCALE GENOMIC DNA]</scope>
    <source>
        <strain evidence="1 2">SWE-8-4</strain>
    </source>
</reference>
<name>A0A2T9YJD4_9FUNG</name>